<reference evidence="3 4" key="1">
    <citation type="submission" date="2024-01" db="EMBL/GenBank/DDBJ databases">
        <title>A draft genome for a cacao thread blight-causing isolate of Paramarasmius palmivorus.</title>
        <authorList>
            <person name="Baruah I.K."/>
            <person name="Bukari Y."/>
            <person name="Amoako-Attah I."/>
            <person name="Meinhardt L.W."/>
            <person name="Bailey B.A."/>
            <person name="Cohen S.P."/>
        </authorList>
    </citation>
    <scope>NUCLEOTIDE SEQUENCE [LARGE SCALE GENOMIC DNA]</scope>
    <source>
        <strain evidence="3 4">GH-12</strain>
    </source>
</reference>
<evidence type="ECO:0008006" key="5">
    <source>
        <dbReference type="Google" id="ProtNLM"/>
    </source>
</evidence>
<dbReference type="SUPFAM" id="SSF51735">
    <property type="entry name" value="NAD(P)-binding Rossmann-fold domains"/>
    <property type="match status" value="1"/>
</dbReference>
<dbReference type="PRINTS" id="PR00081">
    <property type="entry name" value="GDHRDH"/>
</dbReference>
<dbReference type="GO" id="GO:0016491">
    <property type="term" value="F:oxidoreductase activity"/>
    <property type="evidence" value="ECO:0007669"/>
    <property type="project" value="UniProtKB-KW"/>
</dbReference>
<dbReference type="PANTHER" id="PTHR24321">
    <property type="entry name" value="DEHYDROGENASES, SHORT CHAIN"/>
    <property type="match status" value="1"/>
</dbReference>
<comment type="caution">
    <text evidence="3">The sequence shown here is derived from an EMBL/GenBank/DDBJ whole genome shotgun (WGS) entry which is preliminary data.</text>
</comment>
<dbReference type="InterPro" id="IPR036291">
    <property type="entry name" value="NAD(P)-bd_dom_sf"/>
</dbReference>
<dbReference type="Proteomes" id="UP001383192">
    <property type="component" value="Unassembled WGS sequence"/>
</dbReference>
<keyword evidence="4" id="KW-1185">Reference proteome</keyword>
<name>A0AAW0BU82_9AGAR</name>
<evidence type="ECO:0000313" key="4">
    <source>
        <dbReference type="Proteomes" id="UP001383192"/>
    </source>
</evidence>
<proteinExistence type="inferred from homology"/>
<comment type="similarity">
    <text evidence="1">Belongs to the short-chain dehydrogenases/reductases (SDR) family.</text>
</comment>
<sequence>MLDLDLHDVHVLITGASGGIGLETTKLFLEQGAVVTAHYNTTSSTLQDLLATYPQKLHLGQADLTSEDSVRSLFTQAQAALGTIHIAVINHGIWITSDVAVKDMTLERWNKTMDTNLTSSFLVAREFLKGIERSDEREKIDAKAAIVFVGSSAGRFGEAMHADYAASKSAMMYGLTLTLKNEIVKIAKRGRVNCVAPGWVRTPMAEEALKDPVVVYRALATTPLKKVAVSYDVATQIAILASAKVSGHVTGHVVDVMGGMEGELTLETPGFRSLD</sequence>
<keyword evidence="2" id="KW-0560">Oxidoreductase</keyword>
<dbReference type="AlphaFoldDB" id="A0AAW0BU82"/>
<dbReference type="EMBL" id="JAYKXP010000079">
    <property type="protein sequence ID" value="KAK7030266.1"/>
    <property type="molecule type" value="Genomic_DNA"/>
</dbReference>
<dbReference type="PANTHER" id="PTHR24321:SF8">
    <property type="entry name" value="ESTRADIOL 17-BETA-DEHYDROGENASE 8-RELATED"/>
    <property type="match status" value="1"/>
</dbReference>
<evidence type="ECO:0000256" key="1">
    <source>
        <dbReference type="ARBA" id="ARBA00006484"/>
    </source>
</evidence>
<dbReference type="Pfam" id="PF00106">
    <property type="entry name" value="adh_short"/>
    <property type="match status" value="1"/>
</dbReference>
<protein>
    <recommendedName>
        <fullName evidence="5">NAD(P)-binding protein</fullName>
    </recommendedName>
</protein>
<gene>
    <name evidence="3" type="ORF">VNI00_014283</name>
</gene>
<dbReference type="Gene3D" id="3.40.50.720">
    <property type="entry name" value="NAD(P)-binding Rossmann-like Domain"/>
    <property type="match status" value="1"/>
</dbReference>
<accession>A0AAW0BU82</accession>
<evidence type="ECO:0000256" key="2">
    <source>
        <dbReference type="ARBA" id="ARBA00023002"/>
    </source>
</evidence>
<evidence type="ECO:0000313" key="3">
    <source>
        <dbReference type="EMBL" id="KAK7030266.1"/>
    </source>
</evidence>
<organism evidence="3 4">
    <name type="scientific">Paramarasmius palmivorus</name>
    <dbReference type="NCBI Taxonomy" id="297713"/>
    <lineage>
        <taxon>Eukaryota</taxon>
        <taxon>Fungi</taxon>
        <taxon>Dikarya</taxon>
        <taxon>Basidiomycota</taxon>
        <taxon>Agaricomycotina</taxon>
        <taxon>Agaricomycetes</taxon>
        <taxon>Agaricomycetidae</taxon>
        <taxon>Agaricales</taxon>
        <taxon>Marasmiineae</taxon>
        <taxon>Marasmiaceae</taxon>
        <taxon>Paramarasmius</taxon>
    </lineage>
</organism>
<dbReference type="CDD" id="cd05233">
    <property type="entry name" value="SDR_c"/>
    <property type="match status" value="1"/>
</dbReference>
<dbReference type="InterPro" id="IPR002347">
    <property type="entry name" value="SDR_fam"/>
</dbReference>